<dbReference type="Proteomes" id="UP000321580">
    <property type="component" value="Unassembled WGS sequence"/>
</dbReference>
<organism evidence="1 2">
    <name type="scientific">Phaeodactylibacter luteus</name>
    <dbReference type="NCBI Taxonomy" id="1564516"/>
    <lineage>
        <taxon>Bacteria</taxon>
        <taxon>Pseudomonadati</taxon>
        <taxon>Bacteroidota</taxon>
        <taxon>Saprospiria</taxon>
        <taxon>Saprospirales</taxon>
        <taxon>Haliscomenobacteraceae</taxon>
        <taxon>Phaeodactylibacter</taxon>
    </lineage>
</organism>
<evidence type="ECO:0000313" key="1">
    <source>
        <dbReference type="EMBL" id="TXB63116.1"/>
    </source>
</evidence>
<dbReference type="EMBL" id="VOOR01000019">
    <property type="protein sequence ID" value="TXB63116.1"/>
    <property type="molecule type" value="Genomic_DNA"/>
</dbReference>
<sequence length="62" mass="6650">MADVVGAFRITGGGGGLGGRKRKMDIFDRMPARCLQLLGGPCLQPTKIRLFTIVVNTLLTFA</sequence>
<proteinExistence type="predicted"/>
<protein>
    <submittedName>
        <fullName evidence="1">Uncharacterized protein</fullName>
    </submittedName>
</protein>
<dbReference type="RefSeq" id="WP_147167519.1">
    <property type="nucleotide sequence ID" value="NZ_VOOR01000019.1"/>
</dbReference>
<dbReference type="AlphaFoldDB" id="A0A5C6RLA1"/>
<name>A0A5C6RLA1_9BACT</name>
<gene>
    <name evidence="1" type="ORF">FRY97_10685</name>
</gene>
<comment type="caution">
    <text evidence="1">The sequence shown here is derived from an EMBL/GenBank/DDBJ whole genome shotgun (WGS) entry which is preliminary data.</text>
</comment>
<accession>A0A5C6RLA1</accession>
<keyword evidence="2" id="KW-1185">Reference proteome</keyword>
<evidence type="ECO:0000313" key="2">
    <source>
        <dbReference type="Proteomes" id="UP000321580"/>
    </source>
</evidence>
<reference evidence="1 2" key="1">
    <citation type="submission" date="2019-08" db="EMBL/GenBank/DDBJ databases">
        <title>Genome of Phaeodactylibacter luteus.</title>
        <authorList>
            <person name="Bowman J.P."/>
        </authorList>
    </citation>
    <scope>NUCLEOTIDE SEQUENCE [LARGE SCALE GENOMIC DNA]</scope>
    <source>
        <strain evidence="1 2">KCTC 42180</strain>
    </source>
</reference>